<dbReference type="GO" id="GO:0046306">
    <property type="term" value="P:alkanesulfonate catabolic process"/>
    <property type="evidence" value="ECO:0007669"/>
    <property type="project" value="TreeGrafter"/>
</dbReference>
<evidence type="ECO:0000256" key="1">
    <source>
        <dbReference type="ARBA" id="ARBA00022630"/>
    </source>
</evidence>
<protein>
    <submittedName>
        <fullName evidence="6">Unannotated protein</fullName>
    </submittedName>
</protein>
<dbReference type="InterPro" id="IPR036661">
    <property type="entry name" value="Luciferase-like_sf"/>
</dbReference>
<evidence type="ECO:0000256" key="2">
    <source>
        <dbReference type="ARBA" id="ARBA00022643"/>
    </source>
</evidence>
<dbReference type="SUPFAM" id="SSF51679">
    <property type="entry name" value="Bacterial luciferase-like"/>
    <property type="match status" value="1"/>
</dbReference>
<sequence length="304" mass="32947">MTGRTGARPAVRGGLRLGVVILPDEPWSSGGHRWRCAEELGFDHAWTYDHLAWRDLRDGPWFATTTTLAAAATVTSTLRLGTMVASSNYRHPVPFSKEVMSLDDLSAGRFTLGLGAGSSGHDATILGEAPRSAAERADRFDEFVVLLDRLLTERDVSAAGAHFTAAEVRNLPGCVQRPRVPFAIAATGVRGMRLTARYASTWVTYGGLDGAVDVGPEQGARTVAAQVRRLVEVCEAAGRDPRSIDRLVLTGPQLDPCIGSVESFRDMLGRYEEAGATDVVVHWPRTSPPYAADLREFVRVMSDR</sequence>
<accession>A0A6J6CJM9</accession>
<reference evidence="6" key="1">
    <citation type="submission" date="2020-05" db="EMBL/GenBank/DDBJ databases">
        <authorList>
            <person name="Chiriac C."/>
            <person name="Salcher M."/>
            <person name="Ghai R."/>
            <person name="Kavagutti S V."/>
        </authorList>
    </citation>
    <scope>NUCLEOTIDE SEQUENCE</scope>
</reference>
<evidence type="ECO:0000256" key="3">
    <source>
        <dbReference type="ARBA" id="ARBA00023002"/>
    </source>
</evidence>
<proteinExistence type="predicted"/>
<evidence type="ECO:0000313" key="6">
    <source>
        <dbReference type="EMBL" id="CAB4551345.1"/>
    </source>
</evidence>
<dbReference type="GO" id="GO:0008726">
    <property type="term" value="F:alkanesulfonate monooxygenase activity"/>
    <property type="evidence" value="ECO:0007669"/>
    <property type="project" value="TreeGrafter"/>
</dbReference>
<evidence type="ECO:0000259" key="5">
    <source>
        <dbReference type="Pfam" id="PF00296"/>
    </source>
</evidence>
<gene>
    <name evidence="6" type="ORF">UFOPK1493_01084</name>
</gene>
<dbReference type="AlphaFoldDB" id="A0A6J6CJM9"/>
<keyword evidence="1" id="KW-0285">Flavoprotein</keyword>
<dbReference type="EMBL" id="CAEZSR010000029">
    <property type="protein sequence ID" value="CAB4551345.1"/>
    <property type="molecule type" value="Genomic_DNA"/>
</dbReference>
<evidence type="ECO:0000256" key="4">
    <source>
        <dbReference type="ARBA" id="ARBA00023033"/>
    </source>
</evidence>
<dbReference type="InterPro" id="IPR011251">
    <property type="entry name" value="Luciferase-like_dom"/>
</dbReference>
<name>A0A6J6CJM9_9ZZZZ</name>
<organism evidence="6">
    <name type="scientific">freshwater metagenome</name>
    <dbReference type="NCBI Taxonomy" id="449393"/>
    <lineage>
        <taxon>unclassified sequences</taxon>
        <taxon>metagenomes</taxon>
        <taxon>ecological metagenomes</taxon>
    </lineage>
</organism>
<dbReference type="InterPro" id="IPR050172">
    <property type="entry name" value="SsuD_RutA_monooxygenase"/>
</dbReference>
<dbReference type="PANTHER" id="PTHR42847">
    <property type="entry name" value="ALKANESULFONATE MONOOXYGENASE"/>
    <property type="match status" value="1"/>
</dbReference>
<dbReference type="PANTHER" id="PTHR42847:SF4">
    <property type="entry name" value="ALKANESULFONATE MONOOXYGENASE-RELATED"/>
    <property type="match status" value="1"/>
</dbReference>
<keyword evidence="3" id="KW-0560">Oxidoreductase</keyword>
<dbReference type="Gene3D" id="3.20.20.30">
    <property type="entry name" value="Luciferase-like domain"/>
    <property type="match status" value="1"/>
</dbReference>
<dbReference type="Pfam" id="PF00296">
    <property type="entry name" value="Bac_luciferase"/>
    <property type="match status" value="1"/>
</dbReference>
<keyword evidence="2" id="KW-0288">FMN</keyword>
<feature type="domain" description="Luciferase-like" evidence="5">
    <location>
        <begin position="34"/>
        <end position="247"/>
    </location>
</feature>
<keyword evidence="4" id="KW-0503">Monooxygenase</keyword>